<dbReference type="InterPro" id="IPR040226">
    <property type="entry name" value="THH1/TOM1/TOM3"/>
</dbReference>
<feature type="transmembrane region" description="Helical" evidence="2">
    <location>
        <begin position="184"/>
        <end position="204"/>
    </location>
</feature>
<evidence type="ECO:0000313" key="3">
    <source>
        <dbReference type="EMBL" id="GBG34119.1"/>
    </source>
</evidence>
<feature type="region of interest" description="Disordered" evidence="1">
    <location>
        <begin position="72"/>
        <end position="123"/>
    </location>
</feature>
<dbReference type="InParanoid" id="A0A2R5GUW8"/>
<reference evidence="3 4" key="1">
    <citation type="submission" date="2017-12" db="EMBL/GenBank/DDBJ databases">
        <title>Sequencing, de novo assembly and annotation of complete genome of a new Thraustochytrid species, strain FCC1311.</title>
        <authorList>
            <person name="Sedici K."/>
            <person name="Godart F."/>
            <person name="Aiese Cigliano R."/>
            <person name="Sanseverino W."/>
            <person name="Barakat M."/>
            <person name="Ortet P."/>
            <person name="Marechal E."/>
            <person name="Cagnac O."/>
            <person name="Amato A."/>
        </authorList>
    </citation>
    <scope>NUCLEOTIDE SEQUENCE [LARGE SCALE GENOMIC DNA]</scope>
</reference>
<dbReference type="PANTHER" id="PTHR31142">
    <property type="entry name" value="TOBAMOVIRUS MULTIPLICATION PROTEIN 1-LIKE ISOFORM X1"/>
    <property type="match status" value="1"/>
</dbReference>
<evidence type="ECO:0008006" key="5">
    <source>
        <dbReference type="Google" id="ProtNLM"/>
    </source>
</evidence>
<feature type="transmembrane region" description="Helical" evidence="2">
    <location>
        <begin position="367"/>
        <end position="387"/>
    </location>
</feature>
<gene>
    <name evidence="3" type="ORF">FCC1311_103422</name>
</gene>
<keyword evidence="2" id="KW-0812">Transmembrane</keyword>
<proteinExistence type="predicted"/>
<comment type="caution">
    <text evidence="3">The sequence shown here is derived from an EMBL/GenBank/DDBJ whole genome shotgun (WGS) entry which is preliminary data.</text>
</comment>
<feature type="transmembrane region" description="Helical" evidence="2">
    <location>
        <begin position="407"/>
        <end position="424"/>
    </location>
</feature>
<evidence type="ECO:0000256" key="2">
    <source>
        <dbReference type="SAM" id="Phobius"/>
    </source>
</evidence>
<keyword evidence="2" id="KW-0472">Membrane</keyword>
<dbReference type="AlphaFoldDB" id="A0A2R5GUW8"/>
<sequence>MGADGAAHAAALEVCVGLYACGLVLASVQTAYRQWLEAERGAALRRVREKRRSERARVRRLTARTGAAALLAVEGTDGGDPRRAPGSESGRLEDDDVAGGNGTDDNDDGDNNDGRGDDDQASNDMIVSKLDRSRLYYVGQNLVLAYIVRITWLMLNIFQVAPIPKGAEHSCQDMHTLVSAANRFAQLLCFTAYTSVVGFWANILRQHSTSRRMRVGLSSEREVAAALAQSTTRRRPGQLMVAIPDLFASERAQTEAEGGNGGNGGAGGARDKEGFNAICSLLCMLLTPDIVQLLLNFWVYVIIIILLSVQWFECDKETYDEIDRAQTITIAVFFLLLGTMFLRYGVSLVSALSKLRHESAAQLVRSTIVISTVSSLLFALRGVLFLLEPLFAFRLTGVWAQIMYPWFFYPVPELIPALLLMHYMSPKPRSFRSPANPQTPLLSTSFSDYVDQNASAANQDSGASGANAAGFGSFPKQSSRQGEANMIWV</sequence>
<name>A0A2R5GUW8_9STRA</name>
<organism evidence="3 4">
    <name type="scientific">Hondaea fermentalgiana</name>
    <dbReference type="NCBI Taxonomy" id="2315210"/>
    <lineage>
        <taxon>Eukaryota</taxon>
        <taxon>Sar</taxon>
        <taxon>Stramenopiles</taxon>
        <taxon>Bigyra</taxon>
        <taxon>Labyrinthulomycetes</taxon>
        <taxon>Thraustochytrida</taxon>
        <taxon>Thraustochytriidae</taxon>
        <taxon>Hondaea</taxon>
    </lineage>
</organism>
<feature type="transmembrane region" description="Helical" evidence="2">
    <location>
        <begin position="135"/>
        <end position="155"/>
    </location>
</feature>
<protein>
    <recommendedName>
        <fullName evidence="5">THH1/TOM1/TOM3 domain-containing protein</fullName>
    </recommendedName>
</protein>
<evidence type="ECO:0000313" key="4">
    <source>
        <dbReference type="Proteomes" id="UP000241890"/>
    </source>
</evidence>
<keyword evidence="4" id="KW-1185">Reference proteome</keyword>
<dbReference type="Proteomes" id="UP000241890">
    <property type="component" value="Unassembled WGS sequence"/>
</dbReference>
<feature type="transmembrane region" description="Helical" evidence="2">
    <location>
        <begin position="293"/>
        <end position="312"/>
    </location>
</feature>
<feature type="transmembrane region" description="Helical" evidence="2">
    <location>
        <begin position="6"/>
        <end position="26"/>
    </location>
</feature>
<keyword evidence="2" id="KW-1133">Transmembrane helix</keyword>
<feature type="transmembrane region" description="Helical" evidence="2">
    <location>
        <begin position="324"/>
        <end position="346"/>
    </location>
</feature>
<dbReference type="EMBL" id="BEYU01000181">
    <property type="protein sequence ID" value="GBG34119.1"/>
    <property type="molecule type" value="Genomic_DNA"/>
</dbReference>
<evidence type="ECO:0000256" key="1">
    <source>
        <dbReference type="SAM" id="MobiDB-lite"/>
    </source>
</evidence>
<dbReference type="PANTHER" id="PTHR31142:SF3">
    <property type="entry name" value="THH1_TOM1_TOM3 DOMAIN-CONTAINING PROTEIN"/>
    <property type="match status" value="1"/>
</dbReference>
<accession>A0A2R5GUW8</accession>